<reference evidence="1 2" key="1">
    <citation type="submission" date="2016-10" db="EMBL/GenBank/DDBJ databases">
        <authorList>
            <person name="de Groot N.N."/>
        </authorList>
    </citation>
    <scope>NUCLEOTIDE SEQUENCE [LARGE SCALE GENOMIC DNA]</scope>
    <source>
        <strain evidence="1 2">Nl18</strain>
    </source>
</reference>
<proteinExistence type="predicted"/>
<evidence type="ECO:0000313" key="1">
    <source>
        <dbReference type="EMBL" id="SEN97024.1"/>
    </source>
</evidence>
<name>A0A1H8KVV3_9PROT</name>
<evidence type="ECO:0000313" key="2">
    <source>
        <dbReference type="Proteomes" id="UP000183898"/>
    </source>
</evidence>
<dbReference type="AlphaFoldDB" id="A0A1H8KVV3"/>
<sequence length="172" mass="18939">MAISLFALYGIYPRIRQEYSGASTERIQSFQGSGKCAGCRFSGIPFQTGLTTGVDYRDYDHHKLGGSLGKSNDSPEFLLKDQEFRIRETPLIPVPVCHRGYDNRPLLEVVHIASHGLGFCPSHPQVLSDQAIEGADGDTSIPFLAIYGGSLQLLIRGPNSFLINRPDAWTNK</sequence>
<organism evidence="1 2">
    <name type="scientific">Nitrosospira multiformis</name>
    <dbReference type="NCBI Taxonomy" id="1231"/>
    <lineage>
        <taxon>Bacteria</taxon>
        <taxon>Pseudomonadati</taxon>
        <taxon>Pseudomonadota</taxon>
        <taxon>Betaproteobacteria</taxon>
        <taxon>Nitrosomonadales</taxon>
        <taxon>Nitrosomonadaceae</taxon>
        <taxon>Nitrosospira</taxon>
    </lineage>
</organism>
<dbReference type="Proteomes" id="UP000183898">
    <property type="component" value="Unassembled WGS sequence"/>
</dbReference>
<gene>
    <name evidence="1" type="ORF">SAMN05216404_10980</name>
</gene>
<dbReference type="EMBL" id="FOCT01000009">
    <property type="protein sequence ID" value="SEN97024.1"/>
    <property type="molecule type" value="Genomic_DNA"/>
</dbReference>
<protein>
    <submittedName>
        <fullName evidence="1">Uncharacterized protein</fullName>
    </submittedName>
</protein>
<accession>A0A1H8KVV3</accession>